<sequence>MEIEEKNLARLTGLFYLLVIICAGFSQGYVRGTLVIADDAHATAQNIMNNVGLFRLGLTSDLLAFIFDTVISVLLYQLLKPAGKTLALISSAFRLIAHPAIASLNLLNHYLALEVISVENYSLLFDGKQETFMMLFLDAHNYGYLLAGAFFGVHCILLGILIYRSVSFPSILGGFLMGSGLGYLMESFGNFSFPGNEIWLALVVGISAALGELMLTFYLIFKGIKIGK</sequence>
<dbReference type="Proteomes" id="UP000298616">
    <property type="component" value="Chromosome"/>
</dbReference>
<dbReference type="RefSeq" id="WP_137091193.1">
    <property type="nucleotide sequence ID" value="NZ_CP028923.1"/>
</dbReference>
<evidence type="ECO:0000256" key="1">
    <source>
        <dbReference type="SAM" id="Phobius"/>
    </source>
</evidence>
<dbReference type="AlphaFoldDB" id="A0A4D7JHW0"/>
<proteinExistence type="predicted"/>
<keyword evidence="1" id="KW-0472">Membrane</keyword>
<feature type="transmembrane region" description="Helical" evidence="1">
    <location>
        <begin position="86"/>
        <end position="107"/>
    </location>
</feature>
<accession>A0A4D7JHW0</accession>
<keyword evidence="3" id="KW-1185">Reference proteome</keyword>
<dbReference type="EMBL" id="CP028923">
    <property type="protein sequence ID" value="QCK15599.1"/>
    <property type="molecule type" value="Genomic_DNA"/>
</dbReference>
<feature type="transmembrane region" description="Helical" evidence="1">
    <location>
        <begin position="142"/>
        <end position="163"/>
    </location>
</feature>
<evidence type="ECO:0000313" key="3">
    <source>
        <dbReference type="Proteomes" id="UP000298616"/>
    </source>
</evidence>
<feature type="transmembrane region" description="Helical" evidence="1">
    <location>
        <begin position="12"/>
        <end position="30"/>
    </location>
</feature>
<protein>
    <submittedName>
        <fullName evidence="2">DUF4386 domain-containing protein</fullName>
    </submittedName>
</protein>
<dbReference type="OrthoDB" id="1160166at2"/>
<feature type="transmembrane region" description="Helical" evidence="1">
    <location>
        <begin position="198"/>
        <end position="221"/>
    </location>
</feature>
<dbReference type="Pfam" id="PF14329">
    <property type="entry name" value="DUF4386"/>
    <property type="match status" value="1"/>
</dbReference>
<feature type="transmembrane region" description="Helical" evidence="1">
    <location>
        <begin position="170"/>
        <end position="186"/>
    </location>
</feature>
<dbReference type="KEGG" id="fpf:DCC35_13010"/>
<dbReference type="InterPro" id="IPR025495">
    <property type="entry name" value="DUF4386"/>
</dbReference>
<evidence type="ECO:0000313" key="2">
    <source>
        <dbReference type="EMBL" id="QCK15599.1"/>
    </source>
</evidence>
<gene>
    <name evidence="2" type="ORF">DCC35_13010</name>
</gene>
<keyword evidence="1" id="KW-0812">Transmembrane</keyword>
<organism evidence="2 3">
    <name type="scientific">Mangrovivirga cuniculi</name>
    <dbReference type="NCBI Taxonomy" id="2715131"/>
    <lineage>
        <taxon>Bacteria</taxon>
        <taxon>Pseudomonadati</taxon>
        <taxon>Bacteroidota</taxon>
        <taxon>Cytophagia</taxon>
        <taxon>Cytophagales</taxon>
        <taxon>Mangrovivirgaceae</taxon>
        <taxon>Mangrovivirga</taxon>
    </lineage>
</organism>
<keyword evidence="1" id="KW-1133">Transmembrane helix</keyword>
<name>A0A4D7JHW0_9BACT</name>
<reference evidence="2 3" key="1">
    <citation type="submission" date="2018-04" db="EMBL/GenBank/DDBJ databases">
        <title>Complete genome uncultured novel isolate.</title>
        <authorList>
            <person name="Merlino G."/>
        </authorList>
    </citation>
    <scope>NUCLEOTIDE SEQUENCE [LARGE SCALE GENOMIC DNA]</scope>
    <source>
        <strain evidence="3">R1DC9</strain>
    </source>
</reference>
<feature type="transmembrane region" description="Helical" evidence="1">
    <location>
        <begin position="62"/>
        <end position="79"/>
    </location>
</feature>